<evidence type="ECO:0000256" key="1">
    <source>
        <dbReference type="ARBA" id="ARBA00004141"/>
    </source>
</evidence>
<feature type="transmembrane region" description="Helical" evidence="8">
    <location>
        <begin position="101"/>
        <end position="120"/>
    </location>
</feature>
<evidence type="ECO:0000256" key="3">
    <source>
        <dbReference type="ARBA" id="ARBA00022448"/>
    </source>
</evidence>
<feature type="transmembrane region" description="Helical" evidence="8">
    <location>
        <begin position="216"/>
        <end position="234"/>
    </location>
</feature>
<comment type="similarity">
    <text evidence="2 8">Belongs to the auxin efflux carrier (TC 2.A.69.1) family.</text>
</comment>
<dbReference type="EMBL" id="CM029046">
    <property type="protein sequence ID" value="KAG2591229.1"/>
    <property type="molecule type" value="Genomic_DNA"/>
</dbReference>
<keyword evidence="3 8" id="KW-0813">Transport</keyword>
<name>A0A8T0S3W5_PANVG</name>
<dbReference type="GO" id="GO:0009734">
    <property type="term" value="P:auxin-activated signaling pathway"/>
    <property type="evidence" value="ECO:0007669"/>
    <property type="project" value="UniProtKB-UniRule"/>
</dbReference>
<evidence type="ECO:0000256" key="4">
    <source>
        <dbReference type="ARBA" id="ARBA00022692"/>
    </source>
</evidence>
<keyword evidence="5 8" id="KW-1133">Transmembrane helix</keyword>
<dbReference type="PANTHER" id="PTHR31752:SF40">
    <property type="entry name" value="AUXIN EFFLUX CARRIER COMPONENT 8"/>
    <property type="match status" value="1"/>
</dbReference>
<dbReference type="GO" id="GO:0005783">
    <property type="term" value="C:endoplasmic reticulum"/>
    <property type="evidence" value="ECO:0007669"/>
    <property type="project" value="TreeGrafter"/>
</dbReference>
<sequence>MISWPTIYHVLEETVPLYVAMIVAYLSIQWWKLFTPEQCSGINKFVAKFSIPLLSFQILSTNNPYDMNIKLIFSDILQKSISLLGFAVISKACCVEKFDWLITGFSLSTLPNTLIVGIPLLKGMYGDEAVKLLSQIVALQSLIWYTLLLFLFEFRAARGIDTTSSSETANEEESGTPAPMRERHEEGQAKGVSARCYSAFRFLLVVGRKLVMNPNMYASLIGLIWALISFRWRIQLPLIVSNSIRILSDGGLGMAMFSLGLFTALQTKIIACGTKKMLVSLGIRFFLGPALMVISSYAIGMRGTLLKVAIIQFCTGSSTSRNSAICVCEGV</sequence>
<reference evidence="10" key="1">
    <citation type="submission" date="2020-05" db="EMBL/GenBank/DDBJ databases">
        <title>WGS assembly of Panicum virgatum.</title>
        <authorList>
            <person name="Lovell J.T."/>
            <person name="Jenkins J."/>
            <person name="Shu S."/>
            <person name="Juenger T.E."/>
            <person name="Schmutz J."/>
        </authorList>
    </citation>
    <scope>NUCLEOTIDE SEQUENCE</scope>
    <source>
        <strain evidence="10">AP13</strain>
    </source>
</reference>
<evidence type="ECO:0000256" key="7">
    <source>
        <dbReference type="ARBA" id="ARBA00023294"/>
    </source>
</evidence>
<feature type="transmembrane region" description="Helical" evidence="8">
    <location>
        <begin position="132"/>
        <end position="152"/>
    </location>
</feature>
<dbReference type="InterPro" id="IPR014024">
    <property type="entry name" value="Auxin_eff_plant"/>
</dbReference>
<gene>
    <name evidence="10" type="ORF">PVAP13_5NG436500</name>
</gene>
<proteinExistence type="inferred from homology"/>
<comment type="caution">
    <text evidence="10">The sequence shown here is derived from an EMBL/GenBank/DDBJ whole genome shotgun (WGS) entry which is preliminary data.</text>
</comment>
<dbReference type="InterPro" id="IPR004776">
    <property type="entry name" value="Mem_transp_PIN-like"/>
</dbReference>
<evidence type="ECO:0000256" key="5">
    <source>
        <dbReference type="ARBA" id="ARBA00022989"/>
    </source>
</evidence>
<evidence type="ECO:0000256" key="9">
    <source>
        <dbReference type="SAM" id="MobiDB-lite"/>
    </source>
</evidence>
<feature type="transmembrane region" description="Helical" evidence="8">
    <location>
        <begin position="15"/>
        <end position="33"/>
    </location>
</feature>
<accession>A0A8T0S3W5</accession>
<comment type="subcellular location">
    <subcellularLocation>
        <location evidence="1 8">Membrane</location>
        <topology evidence="1 8">Multi-pass membrane protein</topology>
    </subcellularLocation>
</comment>
<dbReference type="GO" id="GO:0010329">
    <property type="term" value="F:auxin efflux transmembrane transporter activity"/>
    <property type="evidence" value="ECO:0007669"/>
    <property type="project" value="TreeGrafter"/>
</dbReference>
<evidence type="ECO:0000313" key="11">
    <source>
        <dbReference type="Proteomes" id="UP000823388"/>
    </source>
</evidence>
<dbReference type="InterPro" id="IPR051107">
    <property type="entry name" value="Auxin_Efflux_Carrier"/>
</dbReference>
<dbReference type="Proteomes" id="UP000823388">
    <property type="component" value="Chromosome 5N"/>
</dbReference>
<feature type="transmembrane region" description="Helical" evidence="8">
    <location>
        <begin position="277"/>
        <end position="299"/>
    </location>
</feature>
<comment type="caution">
    <text evidence="8">Lacks conserved residue(s) required for the propagation of feature annotation.</text>
</comment>
<dbReference type="GO" id="GO:0009926">
    <property type="term" value="P:auxin polar transport"/>
    <property type="evidence" value="ECO:0007669"/>
    <property type="project" value="TreeGrafter"/>
</dbReference>
<keyword evidence="6 8" id="KW-0472">Membrane</keyword>
<dbReference type="NCBIfam" id="TIGR00946">
    <property type="entry name" value="2a69"/>
    <property type="match status" value="1"/>
</dbReference>
<keyword evidence="4 8" id="KW-0812">Transmembrane</keyword>
<evidence type="ECO:0000313" key="10">
    <source>
        <dbReference type="EMBL" id="KAG2591229.1"/>
    </source>
</evidence>
<organism evidence="10 11">
    <name type="scientific">Panicum virgatum</name>
    <name type="common">Blackwell switchgrass</name>
    <dbReference type="NCBI Taxonomy" id="38727"/>
    <lineage>
        <taxon>Eukaryota</taxon>
        <taxon>Viridiplantae</taxon>
        <taxon>Streptophyta</taxon>
        <taxon>Embryophyta</taxon>
        <taxon>Tracheophyta</taxon>
        <taxon>Spermatophyta</taxon>
        <taxon>Magnoliopsida</taxon>
        <taxon>Liliopsida</taxon>
        <taxon>Poales</taxon>
        <taxon>Poaceae</taxon>
        <taxon>PACMAD clade</taxon>
        <taxon>Panicoideae</taxon>
        <taxon>Panicodae</taxon>
        <taxon>Paniceae</taxon>
        <taxon>Panicinae</taxon>
        <taxon>Panicum</taxon>
        <taxon>Panicum sect. Hiantes</taxon>
    </lineage>
</organism>
<dbReference type="GO" id="GO:0005886">
    <property type="term" value="C:plasma membrane"/>
    <property type="evidence" value="ECO:0007669"/>
    <property type="project" value="TreeGrafter"/>
</dbReference>
<dbReference type="PANTHER" id="PTHR31752">
    <property type="entry name" value="AUXIN EFFLUX CARRIER COMPONENT 1B-RELATED"/>
    <property type="match status" value="1"/>
</dbReference>
<feature type="region of interest" description="Disordered" evidence="9">
    <location>
        <begin position="165"/>
        <end position="185"/>
    </location>
</feature>
<protein>
    <recommendedName>
        <fullName evidence="8">Auxin efflux carrier component</fullName>
    </recommendedName>
</protein>
<keyword evidence="11" id="KW-1185">Reference proteome</keyword>
<comment type="function">
    <text evidence="8">May act as a component of the auxin efflux carrier.</text>
</comment>
<evidence type="ECO:0000256" key="6">
    <source>
        <dbReference type="ARBA" id="ARBA00023136"/>
    </source>
</evidence>
<keyword evidence="7 8" id="KW-0927">Auxin signaling pathway</keyword>
<dbReference type="AlphaFoldDB" id="A0A8T0S3W5"/>
<evidence type="ECO:0000256" key="8">
    <source>
        <dbReference type="RuleBase" id="RU362108"/>
    </source>
</evidence>
<dbReference type="Pfam" id="PF03547">
    <property type="entry name" value="Mem_trans"/>
    <property type="match status" value="1"/>
</dbReference>
<feature type="transmembrane region" description="Helical" evidence="8">
    <location>
        <begin position="246"/>
        <end position="265"/>
    </location>
</feature>
<evidence type="ECO:0000256" key="2">
    <source>
        <dbReference type="ARBA" id="ARBA00009177"/>
    </source>
</evidence>